<dbReference type="RefSeq" id="WP_254160258.1">
    <property type="nucleotide sequence ID" value="NZ_CP100355.1"/>
</dbReference>
<accession>A0A9E7NE64</accession>
<dbReference type="InterPro" id="IPR013766">
    <property type="entry name" value="Thioredoxin_domain"/>
</dbReference>
<evidence type="ECO:0000313" key="2">
    <source>
        <dbReference type="EMBL" id="UTF55340.1"/>
    </source>
</evidence>
<dbReference type="CDD" id="cd02966">
    <property type="entry name" value="TlpA_like_family"/>
    <property type="match status" value="1"/>
</dbReference>
<dbReference type="GO" id="GO:0016209">
    <property type="term" value="F:antioxidant activity"/>
    <property type="evidence" value="ECO:0007669"/>
    <property type="project" value="InterPro"/>
</dbReference>
<dbReference type="SUPFAM" id="SSF52833">
    <property type="entry name" value="Thioredoxin-like"/>
    <property type="match status" value="1"/>
</dbReference>
<dbReference type="GO" id="GO:0016491">
    <property type="term" value="F:oxidoreductase activity"/>
    <property type="evidence" value="ECO:0007669"/>
    <property type="project" value="InterPro"/>
</dbReference>
<dbReference type="PROSITE" id="PS51352">
    <property type="entry name" value="THIOREDOXIN_2"/>
    <property type="match status" value="1"/>
</dbReference>
<dbReference type="InterPro" id="IPR000866">
    <property type="entry name" value="AhpC/TSA"/>
</dbReference>
<name>A0A9E7NE64_9EURY</name>
<keyword evidence="3" id="KW-1185">Reference proteome</keyword>
<sequence length="185" mass="19993">MRRRDLIAGLGSLGVLATGGVVATTDVSSLQSRIRRRFGDEAEQLEVETVDAQGSEAGTIALPSLEQPTFIDFFGTWCAPCIKQMPALIEAHERLGDEVLFVSVTNENVGSSTGAAITEAELADWWAEHDGNWTVGLDRTVELAERYGLQGYPYAVAVDEYGFVQWSEGGIKSADELIAGIERAI</sequence>
<protein>
    <submittedName>
        <fullName evidence="2">TlpA family protein disulfide reductase</fullName>
    </submittedName>
</protein>
<dbReference type="AlphaFoldDB" id="A0A9E7NE64"/>
<dbReference type="PANTHER" id="PTHR42852">
    <property type="entry name" value="THIOL:DISULFIDE INTERCHANGE PROTEIN DSBE"/>
    <property type="match status" value="1"/>
</dbReference>
<dbReference type="GeneID" id="73290151"/>
<dbReference type="Proteomes" id="UP001056855">
    <property type="component" value="Chromosome"/>
</dbReference>
<dbReference type="EMBL" id="CP100355">
    <property type="protein sequence ID" value="UTF55340.1"/>
    <property type="molecule type" value="Genomic_DNA"/>
</dbReference>
<organism evidence="2 3">
    <name type="scientific">Natronosalvus rutilus</name>
    <dbReference type="NCBI Taxonomy" id="2953753"/>
    <lineage>
        <taxon>Archaea</taxon>
        <taxon>Methanobacteriati</taxon>
        <taxon>Methanobacteriota</taxon>
        <taxon>Stenosarchaea group</taxon>
        <taxon>Halobacteria</taxon>
        <taxon>Halobacteriales</taxon>
        <taxon>Natrialbaceae</taxon>
        <taxon>Natronosalvus</taxon>
    </lineage>
</organism>
<proteinExistence type="predicted"/>
<dbReference type="PANTHER" id="PTHR42852:SF13">
    <property type="entry name" value="PROTEIN DIPZ"/>
    <property type="match status" value="1"/>
</dbReference>
<dbReference type="Pfam" id="PF00578">
    <property type="entry name" value="AhpC-TSA"/>
    <property type="match status" value="1"/>
</dbReference>
<evidence type="ECO:0000259" key="1">
    <source>
        <dbReference type="PROSITE" id="PS51352"/>
    </source>
</evidence>
<gene>
    <name evidence="2" type="ORF">NGM29_08855</name>
</gene>
<evidence type="ECO:0000313" key="3">
    <source>
        <dbReference type="Proteomes" id="UP001056855"/>
    </source>
</evidence>
<dbReference type="KEGG" id="sawl:NGM29_08855"/>
<dbReference type="InterPro" id="IPR036249">
    <property type="entry name" value="Thioredoxin-like_sf"/>
</dbReference>
<feature type="domain" description="Thioredoxin" evidence="1">
    <location>
        <begin position="36"/>
        <end position="185"/>
    </location>
</feature>
<dbReference type="Gene3D" id="3.40.30.10">
    <property type="entry name" value="Glutaredoxin"/>
    <property type="match status" value="1"/>
</dbReference>
<dbReference type="InterPro" id="IPR050553">
    <property type="entry name" value="Thioredoxin_ResA/DsbE_sf"/>
</dbReference>
<reference evidence="2" key="1">
    <citation type="submission" date="2022-06" db="EMBL/GenBank/DDBJ databases">
        <title>Diverse halophilic archaea isolated from saline environments.</title>
        <authorList>
            <person name="Cui H.-L."/>
        </authorList>
    </citation>
    <scope>NUCLEOTIDE SEQUENCE</scope>
    <source>
        <strain evidence="2">WLHS1</strain>
    </source>
</reference>